<gene>
    <name evidence="2" type="primary">yidD</name>
    <name evidence="2" type="ORF">EHO51_02290</name>
</gene>
<organism evidence="2 3">
    <name type="scientific">Methylocystis rosea</name>
    <dbReference type="NCBI Taxonomy" id="173366"/>
    <lineage>
        <taxon>Bacteria</taxon>
        <taxon>Pseudomonadati</taxon>
        <taxon>Pseudomonadota</taxon>
        <taxon>Alphaproteobacteria</taxon>
        <taxon>Hyphomicrobiales</taxon>
        <taxon>Methylocystaceae</taxon>
        <taxon>Methylocystis</taxon>
    </lineage>
</organism>
<protein>
    <recommendedName>
        <fullName evidence="1">Putative membrane protein insertion efficiency factor</fullName>
    </recommendedName>
</protein>
<evidence type="ECO:0000313" key="2">
    <source>
        <dbReference type="EMBL" id="AZG75662.1"/>
    </source>
</evidence>
<dbReference type="InterPro" id="IPR002696">
    <property type="entry name" value="Membr_insert_effic_factor_YidD"/>
</dbReference>
<dbReference type="Pfam" id="PF01809">
    <property type="entry name" value="YidD"/>
    <property type="match status" value="1"/>
</dbReference>
<comment type="similarity">
    <text evidence="1">Belongs to the UPF0161 family.</text>
</comment>
<dbReference type="NCBIfam" id="TIGR00278">
    <property type="entry name" value="membrane protein insertion efficiency factor YidD"/>
    <property type="match status" value="1"/>
</dbReference>
<dbReference type="SMART" id="SM01234">
    <property type="entry name" value="Haemolytic"/>
    <property type="match status" value="1"/>
</dbReference>
<dbReference type="AlphaFoldDB" id="A0A3G8M3E6"/>
<keyword evidence="1" id="KW-0472">Membrane</keyword>
<dbReference type="GO" id="GO:0005886">
    <property type="term" value="C:plasma membrane"/>
    <property type="evidence" value="ECO:0007669"/>
    <property type="project" value="UniProtKB-SubCell"/>
</dbReference>
<proteinExistence type="inferred from homology"/>
<dbReference type="EMBL" id="CP034086">
    <property type="protein sequence ID" value="AZG75662.1"/>
    <property type="molecule type" value="Genomic_DNA"/>
</dbReference>
<dbReference type="PANTHER" id="PTHR33383:SF1">
    <property type="entry name" value="MEMBRANE PROTEIN INSERTION EFFICIENCY FACTOR-RELATED"/>
    <property type="match status" value="1"/>
</dbReference>
<name>A0A3G8M3E6_9HYPH</name>
<evidence type="ECO:0000256" key="1">
    <source>
        <dbReference type="HAMAP-Rule" id="MF_00386"/>
    </source>
</evidence>
<dbReference type="KEGG" id="mros:EHO51_02290"/>
<comment type="subcellular location">
    <subcellularLocation>
        <location evidence="1">Cell membrane</location>
        <topology evidence="1">Peripheral membrane protein</topology>
        <orientation evidence="1">Cytoplasmic side</orientation>
    </subcellularLocation>
</comment>
<sequence length="118" mass="13033">MSSLLSSSLSLPARAARALIFVYRVTFSAFAGRFCRYAPTCSEYADEAIAKHGFWAGGWMGFARICRCRPGGGAGFDPVPATLRADARPLTPWRYGVWRQRLVCEAVEPGDKMDARRP</sequence>
<evidence type="ECO:0000313" key="3">
    <source>
        <dbReference type="Proteomes" id="UP000273982"/>
    </source>
</evidence>
<dbReference type="Proteomes" id="UP000273982">
    <property type="component" value="Chromosome"/>
</dbReference>
<accession>A0A3G8M3E6</accession>
<dbReference type="PANTHER" id="PTHR33383">
    <property type="entry name" value="MEMBRANE PROTEIN INSERTION EFFICIENCY FACTOR-RELATED"/>
    <property type="match status" value="1"/>
</dbReference>
<dbReference type="HAMAP" id="MF_00386">
    <property type="entry name" value="UPF0161_YidD"/>
    <property type="match status" value="1"/>
</dbReference>
<keyword evidence="1" id="KW-1003">Cell membrane</keyword>
<comment type="function">
    <text evidence="1">Could be involved in insertion of integral membrane proteins into the membrane.</text>
</comment>
<reference evidence="2 3" key="1">
    <citation type="submission" date="2018-11" db="EMBL/GenBank/DDBJ databases">
        <title>Genome squencing of methanotrophic bacteria isolated from alkaline groundwater in Korea.</title>
        <authorList>
            <person name="Nguyen L.N."/>
        </authorList>
    </citation>
    <scope>NUCLEOTIDE SEQUENCE [LARGE SCALE GENOMIC DNA]</scope>
    <source>
        <strain evidence="2 3">GW6</strain>
    </source>
</reference>
<dbReference type="RefSeq" id="WP_124737528.1">
    <property type="nucleotide sequence ID" value="NZ_CP034086.1"/>
</dbReference>